<protein>
    <submittedName>
        <fullName evidence="1">Uncharacterized protein</fullName>
    </submittedName>
</protein>
<dbReference type="AlphaFoldDB" id="A0A498DAB4"/>
<sequence length="85" mass="9544">MNGKLYENSMLNKDSIIKLFIAVTEFQGPYPTAAIAVTKIQLHVLFVNRLRKSYDMLVREKGEEEEGLPIIAAVLSWGIYGASIE</sequence>
<reference evidence="1 2" key="1">
    <citation type="submission" date="2018-10" db="EMBL/GenBank/DDBJ databases">
        <title>Oceanobacillus sp. YLB-02 draft genome.</title>
        <authorList>
            <person name="Yu L."/>
        </authorList>
    </citation>
    <scope>NUCLEOTIDE SEQUENCE [LARGE SCALE GENOMIC DNA]</scope>
    <source>
        <strain evidence="1 2">YLB-02</strain>
    </source>
</reference>
<keyword evidence="2" id="KW-1185">Reference proteome</keyword>
<organism evidence="1 2">
    <name type="scientific">Oceanobacillus piezotolerans</name>
    <dbReference type="NCBI Taxonomy" id="2448030"/>
    <lineage>
        <taxon>Bacteria</taxon>
        <taxon>Bacillati</taxon>
        <taxon>Bacillota</taxon>
        <taxon>Bacilli</taxon>
        <taxon>Bacillales</taxon>
        <taxon>Bacillaceae</taxon>
        <taxon>Oceanobacillus</taxon>
    </lineage>
</organism>
<gene>
    <name evidence="1" type="ORF">D8M04_03085</name>
</gene>
<proteinExistence type="predicted"/>
<accession>A0A498DAB4</accession>
<dbReference type="Proteomes" id="UP000270219">
    <property type="component" value="Unassembled WGS sequence"/>
</dbReference>
<dbReference type="EMBL" id="RCHR01000001">
    <property type="protein sequence ID" value="RLL48273.1"/>
    <property type="molecule type" value="Genomic_DNA"/>
</dbReference>
<name>A0A498DAB4_9BACI</name>
<comment type="caution">
    <text evidence="1">The sequence shown here is derived from an EMBL/GenBank/DDBJ whole genome shotgun (WGS) entry which is preliminary data.</text>
</comment>
<evidence type="ECO:0000313" key="2">
    <source>
        <dbReference type="Proteomes" id="UP000270219"/>
    </source>
</evidence>
<evidence type="ECO:0000313" key="1">
    <source>
        <dbReference type="EMBL" id="RLL48273.1"/>
    </source>
</evidence>